<comment type="caution">
    <text evidence="2">The sequence shown here is derived from an EMBL/GenBank/DDBJ whole genome shotgun (WGS) entry which is preliminary data.</text>
</comment>
<dbReference type="SUPFAM" id="SSF69593">
    <property type="entry name" value="Glycerol-3-phosphate (1)-acyltransferase"/>
    <property type="match status" value="1"/>
</dbReference>
<keyword evidence="1" id="KW-0812">Transmembrane</keyword>
<protein>
    <recommendedName>
        <fullName evidence="4">Phospholipid/glycerol acyltransferase domain-containing protein</fullName>
    </recommendedName>
</protein>
<dbReference type="EMBL" id="AGZS01000003">
    <property type="protein sequence ID" value="EJD65005.1"/>
    <property type="molecule type" value="Genomic_DNA"/>
</dbReference>
<feature type="transmembrane region" description="Helical" evidence="1">
    <location>
        <begin position="40"/>
        <end position="59"/>
    </location>
</feature>
<proteinExistence type="predicted"/>
<dbReference type="AlphaFoldDB" id="J0D4Y2"/>
<dbReference type="Proteomes" id="UP000006415">
    <property type="component" value="Unassembled WGS sequence"/>
</dbReference>
<evidence type="ECO:0000313" key="3">
    <source>
        <dbReference type="Proteomes" id="UP000006415"/>
    </source>
</evidence>
<dbReference type="RefSeq" id="WP_007147944.1">
    <property type="nucleotide sequence ID" value="NZ_AKCI01000001.1"/>
</dbReference>
<keyword evidence="3" id="KW-1185">Reference proteome</keyword>
<sequence length="257" mass="29871">MPRKKYLYTSITDDMVETANQQYKIKDSHVWHREGGKFRFMYQCAYSIFFAVSWFYTYIWLGVRFVNKEALSPWAGKSLFIYGNHTLPFGDVALTITLNYPNKVSAMMSPANFGIPVIGKVLEWANMLPVPTTQDQHEDFHKGMDSLIDEGTAIAIYPEAHVWPFYTHIRPFSAKSFAYPVRYGVPVFCSTVTYQRRRFFKRPKVTVYIDGPFFPEMDGEKDVKSEKLRDQIYAAMVDRSSESTYEYAAYRKVHPAS</sequence>
<dbReference type="eggNOG" id="COG0204">
    <property type="taxonomic scope" value="Bacteria"/>
</dbReference>
<dbReference type="STRING" id="857290.HMPREF9156_00880"/>
<evidence type="ECO:0000256" key="1">
    <source>
        <dbReference type="SAM" id="Phobius"/>
    </source>
</evidence>
<name>J0D4Y2_9BIFI</name>
<organism evidence="2 3">
    <name type="scientific">Scardovia wiggsiae F0424</name>
    <dbReference type="NCBI Taxonomy" id="857290"/>
    <lineage>
        <taxon>Bacteria</taxon>
        <taxon>Bacillati</taxon>
        <taxon>Actinomycetota</taxon>
        <taxon>Actinomycetes</taxon>
        <taxon>Bifidobacteriales</taxon>
        <taxon>Bifidobacteriaceae</taxon>
        <taxon>Scardovia</taxon>
    </lineage>
</organism>
<reference evidence="2 3" key="1">
    <citation type="submission" date="2012-01" db="EMBL/GenBank/DDBJ databases">
        <title>The Genome Sequence of Scardovia wiggsiae F0424.</title>
        <authorList>
            <consortium name="The Broad Institute Genome Sequencing Platform"/>
            <person name="Earl A."/>
            <person name="Ward D."/>
            <person name="Feldgarden M."/>
            <person name="Gevers D."/>
            <person name="Izard J."/>
            <person name="Ganesan A."/>
            <person name="Baranova O.V."/>
            <person name="Blanton J.M."/>
            <person name="Tanner A.C."/>
            <person name="Mathney J."/>
            <person name="Dewhirst F.E."/>
            <person name="Young S.K."/>
            <person name="Zeng Q."/>
            <person name="Gargeya S."/>
            <person name="Fitzgerald M."/>
            <person name="Haas B."/>
            <person name="Abouelleil A."/>
            <person name="Alvarado L."/>
            <person name="Arachchi H.M."/>
            <person name="Berlin A."/>
            <person name="Chapman S.B."/>
            <person name="Gearin G."/>
            <person name="Goldberg J."/>
            <person name="Griggs A."/>
            <person name="Gujja S."/>
            <person name="Hansen M."/>
            <person name="Heiman D."/>
            <person name="Howarth C."/>
            <person name="Larimer J."/>
            <person name="Lui A."/>
            <person name="MacDonald P.J.P."/>
            <person name="McCowen C."/>
            <person name="Montmayeur A."/>
            <person name="Murphy C."/>
            <person name="Neiman D."/>
            <person name="Pearson M."/>
            <person name="Priest M."/>
            <person name="Roberts A."/>
            <person name="Saif S."/>
            <person name="Shea T."/>
            <person name="Sisk P."/>
            <person name="Stolte C."/>
            <person name="Sykes S."/>
            <person name="Wortman J."/>
            <person name="Nusbaum C."/>
            <person name="Birren B."/>
        </authorList>
    </citation>
    <scope>NUCLEOTIDE SEQUENCE [LARGE SCALE GENOMIC DNA]</scope>
    <source>
        <strain evidence="2 3">F0424</strain>
    </source>
</reference>
<accession>J0D4Y2</accession>
<keyword evidence="1" id="KW-1133">Transmembrane helix</keyword>
<gene>
    <name evidence="2" type="ORF">HMPREF9156_00880</name>
</gene>
<dbReference type="OrthoDB" id="1841587at2"/>
<evidence type="ECO:0000313" key="2">
    <source>
        <dbReference type="EMBL" id="EJD65005.1"/>
    </source>
</evidence>
<evidence type="ECO:0008006" key="4">
    <source>
        <dbReference type="Google" id="ProtNLM"/>
    </source>
</evidence>
<dbReference type="HOGENOM" id="CLU_095653_0_0_11"/>
<keyword evidence="1" id="KW-0472">Membrane</keyword>